<proteinExistence type="predicted"/>
<evidence type="ECO:0000313" key="1">
    <source>
        <dbReference type="EMBL" id="EFA01488.1"/>
    </source>
</evidence>
<reference evidence="1 2" key="2">
    <citation type="journal article" date="2010" name="Nucleic Acids Res.">
        <title>BeetleBase in 2010: revisions to provide comprehensive genomic information for Tribolium castaneum.</title>
        <authorList>
            <person name="Kim H.S."/>
            <person name="Murphy T."/>
            <person name="Xia J."/>
            <person name="Caragea D."/>
            <person name="Park Y."/>
            <person name="Beeman R.W."/>
            <person name="Lorenzen M.D."/>
            <person name="Butcher S."/>
            <person name="Manak J.R."/>
            <person name="Brown S.J."/>
        </authorList>
    </citation>
    <scope>GENOME REANNOTATION</scope>
    <source>
        <strain evidence="1 2">Georgia GA2</strain>
    </source>
</reference>
<accession>D2A250</accession>
<sequence>MNNDAALENKQRLTPYCFTTRELDKKTKIHPQGIKHTCCIKRRMGTNGFLNKTRKTTITEQCLFLSKATVGAREEQLRGGSSTINLIEYFPPPAVSAINQALLL</sequence>
<dbReference type="AlphaFoldDB" id="D2A250"/>
<evidence type="ECO:0000313" key="2">
    <source>
        <dbReference type="Proteomes" id="UP000007266"/>
    </source>
</evidence>
<dbReference type="Proteomes" id="UP000007266">
    <property type="component" value="Linkage group 4"/>
</dbReference>
<dbReference type="HOGENOM" id="CLU_2253500_0_0_1"/>
<name>D2A250_TRICA</name>
<dbReference type="EMBL" id="KQ971338">
    <property type="protein sequence ID" value="EFA01488.1"/>
    <property type="molecule type" value="Genomic_DNA"/>
</dbReference>
<keyword evidence="2" id="KW-1185">Reference proteome</keyword>
<protein>
    <submittedName>
        <fullName evidence="1">Uncharacterized protein</fullName>
    </submittedName>
</protein>
<gene>
    <name evidence="1" type="primary">GLEAN_07041</name>
    <name evidence="1" type="ORF">TcasGA2_TC007041</name>
</gene>
<dbReference type="InParanoid" id="D2A250"/>
<organism evidence="1 2">
    <name type="scientific">Tribolium castaneum</name>
    <name type="common">Red flour beetle</name>
    <dbReference type="NCBI Taxonomy" id="7070"/>
    <lineage>
        <taxon>Eukaryota</taxon>
        <taxon>Metazoa</taxon>
        <taxon>Ecdysozoa</taxon>
        <taxon>Arthropoda</taxon>
        <taxon>Hexapoda</taxon>
        <taxon>Insecta</taxon>
        <taxon>Pterygota</taxon>
        <taxon>Neoptera</taxon>
        <taxon>Endopterygota</taxon>
        <taxon>Coleoptera</taxon>
        <taxon>Polyphaga</taxon>
        <taxon>Cucujiformia</taxon>
        <taxon>Tenebrionidae</taxon>
        <taxon>Tenebrionidae incertae sedis</taxon>
        <taxon>Tribolium</taxon>
    </lineage>
</organism>
<reference evidence="1 2" key="1">
    <citation type="journal article" date="2008" name="Nature">
        <title>The genome of the model beetle and pest Tribolium castaneum.</title>
        <authorList>
            <consortium name="Tribolium Genome Sequencing Consortium"/>
            <person name="Richards S."/>
            <person name="Gibbs R.A."/>
            <person name="Weinstock G.M."/>
            <person name="Brown S.J."/>
            <person name="Denell R."/>
            <person name="Beeman R.W."/>
            <person name="Gibbs R."/>
            <person name="Beeman R.W."/>
            <person name="Brown S.J."/>
            <person name="Bucher G."/>
            <person name="Friedrich M."/>
            <person name="Grimmelikhuijzen C.J."/>
            <person name="Klingler M."/>
            <person name="Lorenzen M."/>
            <person name="Richards S."/>
            <person name="Roth S."/>
            <person name="Schroder R."/>
            <person name="Tautz D."/>
            <person name="Zdobnov E.M."/>
            <person name="Muzny D."/>
            <person name="Gibbs R.A."/>
            <person name="Weinstock G.M."/>
            <person name="Attaway T."/>
            <person name="Bell S."/>
            <person name="Buhay C.J."/>
            <person name="Chandrabose M.N."/>
            <person name="Chavez D."/>
            <person name="Clerk-Blankenburg K.P."/>
            <person name="Cree A."/>
            <person name="Dao M."/>
            <person name="Davis C."/>
            <person name="Chacko J."/>
            <person name="Dinh H."/>
            <person name="Dugan-Rocha S."/>
            <person name="Fowler G."/>
            <person name="Garner T.T."/>
            <person name="Garnes J."/>
            <person name="Gnirke A."/>
            <person name="Hawes A."/>
            <person name="Hernandez J."/>
            <person name="Hines S."/>
            <person name="Holder M."/>
            <person name="Hume J."/>
            <person name="Jhangiani S.N."/>
            <person name="Joshi V."/>
            <person name="Khan Z.M."/>
            <person name="Jackson L."/>
            <person name="Kovar C."/>
            <person name="Kowis A."/>
            <person name="Lee S."/>
            <person name="Lewis L.R."/>
            <person name="Margolis J."/>
            <person name="Morgan M."/>
            <person name="Nazareth L.V."/>
            <person name="Nguyen N."/>
            <person name="Okwuonu G."/>
            <person name="Parker D."/>
            <person name="Richards S."/>
            <person name="Ruiz S.J."/>
            <person name="Santibanez J."/>
            <person name="Savard J."/>
            <person name="Scherer S.E."/>
            <person name="Schneider B."/>
            <person name="Sodergren E."/>
            <person name="Tautz D."/>
            <person name="Vattahil S."/>
            <person name="Villasana D."/>
            <person name="White C.S."/>
            <person name="Wright R."/>
            <person name="Park Y."/>
            <person name="Beeman R.W."/>
            <person name="Lord J."/>
            <person name="Oppert B."/>
            <person name="Lorenzen M."/>
            <person name="Brown S."/>
            <person name="Wang L."/>
            <person name="Savard J."/>
            <person name="Tautz D."/>
            <person name="Richards S."/>
            <person name="Weinstock G."/>
            <person name="Gibbs R.A."/>
            <person name="Liu Y."/>
            <person name="Worley K."/>
            <person name="Weinstock G."/>
            <person name="Elsik C.G."/>
            <person name="Reese J.T."/>
            <person name="Elhaik E."/>
            <person name="Landan G."/>
            <person name="Graur D."/>
            <person name="Arensburger P."/>
            <person name="Atkinson P."/>
            <person name="Beeman R.W."/>
            <person name="Beidler J."/>
            <person name="Brown S.J."/>
            <person name="Demuth J.P."/>
            <person name="Drury D.W."/>
            <person name="Du Y.Z."/>
            <person name="Fujiwara H."/>
            <person name="Lorenzen M."/>
            <person name="Maselli V."/>
            <person name="Osanai M."/>
            <person name="Park Y."/>
            <person name="Robertson H.M."/>
            <person name="Tu Z."/>
            <person name="Wang J.J."/>
            <person name="Wang S."/>
            <person name="Richards S."/>
            <person name="Song H."/>
            <person name="Zhang L."/>
            <person name="Sodergren E."/>
            <person name="Werner D."/>
            <person name="Stanke M."/>
            <person name="Morgenstern B."/>
            <person name="Solovyev V."/>
            <person name="Kosarev P."/>
            <person name="Brown G."/>
            <person name="Chen H.C."/>
            <person name="Ermolaeva O."/>
            <person name="Hlavina W."/>
            <person name="Kapustin Y."/>
            <person name="Kiryutin B."/>
            <person name="Kitts P."/>
            <person name="Maglott D."/>
            <person name="Pruitt K."/>
            <person name="Sapojnikov V."/>
            <person name="Souvorov A."/>
            <person name="Mackey A.J."/>
            <person name="Waterhouse R.M."/>
            <person name="Wyder S."/>
            <person name="Zdobnov E.M."/>
            <person name="Zdobnov E.M."/>
            <person name="Wyder S."/>
            <person name="Kriventseva E.V."/>
            <person name="Kadowaki T."/>
            <person name="Bork P."/>
            <person name="Aranda M."/>
            <person name="Bao R."/>
            <person name="Beermann A."/>
            <person name="Berns N."/>
            <person name="Bolognesi R."/>
            <person name="Bonneton F."/>
            <person name="Bopp D."/>
            <person name="Brown S.J."/>
            <person name="Bucher G."/>
            <person name="Butts T."/>
            <person name="Chaumot A."/>
            <person name="Denell R.E."/>
            <person name="Ferrier D.E."/>
            <person name="Friedrich M."/>
            <person name="Gordon C.M."/>
            <person name="Jindra M."/>
            <person name="Klingler M."/>
            <person name="Lan Q."/>
            <person name="Lattorff H.M."/>
            <person name="Laudet V."/>
            <person name="von Levetsow C."/>
            <person name="Liu Z."/>
            <person name="Lutz R."/>
            <person name="Lynch J.A."/>
            <person name="da Fonseca R.N."/>
            <person name="Posnien N."/>
            <person name="Reuter R."/>
            <person name="Roth S."/>
            <person name="Savard J."/>
            <person name="Schinko J.B."/>
            <person name="Schmitt C."/>
            <person name="Schoppmeier M."/>
            <person name="Schroder R."/>
            <person name="Shippy T.D."/>
            <person name="Simonnet F."/>
            <person name="Marques-Souza H."/>
            <person name="Tautz D."/>
            <person name="Tomoyasu Y."/>
            <person name="Trauner J."/>
            <person name="Van der Zee M."/>
            <person name="Vervoort M."/>
            <person name="Wittkopp N."/>
            <person name="Wimmer E.A."/>
            <person name="Yang X."/>
            <person name="Jones A.K."/>
            <person name="Sattelle D.B."/>
            <person name="Ebert P.R."/>
            <person name="Nelson D."/>
            <person name="Scott J.G."/>
            <person name="Beeman R.W."/>
            <person name="Muthukrishnan S."/>
            <person name="Kramer K.J."/>
            <person name="Arakane Y."/>
            <person name="Beeman R.W."/>
            <person name="Zhu Q."/>
            <person name="Hogenkamp D."/>
            <person name="Dixit R."/>
            <person name="Oppert B."/>
            <person name="Jiang H."/>
            <person name="Zou Z."/>
            <person name="Marshall J."/>
            <person name="Elpidina E."/>
            <person name="Vinokurov K."/>
            <person name="Oppert C."/>
            <person name="Zou Z."/>
            <person name="Evans J."/>
            <person name="Lu Z."/>
            <person name="Zhao P."/>
            <person name="Sumathipala N."/>
            <person name="Altincicek B."/>
            <person name="Vilcinskas A."/>
            <person name="Williams M."/>
            <person name="Hultmark D."/>
            <person name="Hetru C."/>
            <person name="Jiang H."/>
            <person name="Grimmelikhuijzen C.J."/>
            <person name="Hauser F."/>
            <person name="Cazzamali G."/>
            <person name="Williamson M."/>
            <person name="Park Y."/>
            <person name="Li B."/>
            <person name="Tanaka Y."/>
            <person name="Predel R."/>
            <person name="Neupert S."/>
            <person name="Schachtner J."/>
            <person name="Verleyen P."/>
            <person name="Raible F."/>
            <person name="Bork P."/>
            <person name="Friedrich M."/>
            <person name="Walden K.K."/>
            <person name="Robertson H.M."/>
            <person name="Angeli S."/>
            <person name="Foret S."/>
            <person name="Bucher G."/>
            <person name="Schuetz S."/>
            <person name="Maleszka R."/>
            <person name="Wimmer E.A."/>
            <person name="Beeman R.W."/>
            <person name="Lorenzen M."/>
            <person name="Tomoyasu Y."/>
            <person name="Miller S.C."/>
            <person name="Grossmann D."/>
            <person name="Bucher G."/>
        </authorList>
    </citation>
    <scope>NUCLEOTIDE SEQUENCE [LARGE SCALE GENOMIC DNA]</scope>
    <source>
        <strain evidence="1 2">Georgia GA2</strain>
    </source>
</reference>